<evidence type="ECO:0000256" key="1">
    <source>
        <dbReference type="ARBA" id="ARBA00004141"/>
    </source>
</evidence>
<dbReference type="AlphaFoldDB" id="A0A4Q2K697"/>
<evidence type="ECO:0000256" key="6">
    <source>
        <dbReference type="SAM" id="Phobius"/>
    </source>
</evidence>
<dbReference type="Proteomes" id="UP000293345">
    <property type="component" value="Unassembled WGS sequence"/>
</dbReference>
<feature type="transmembrane region" description="Helical" evidence="6">
    <location>
        <begin position="94"/>
        <end position="116"/>
    </location>
</feature>
<dbReference type="CDD" id="cd04301">
    <property type="entry name" value="NAT_SF"/>
    <property type="match status" value="1"/>
</dbReference>
<dbReference type="SUPFAM" id="SSF55729">
    <property type="entry name" value="Acyl-CoA N-acyltransferases (Nat)"/>
    <property type="match status" value="1"/>
</dbReference>
<comment type="subcellular location">
    <subcellularLocation>
        <location evidence="1">Membrane</location>
        <topology evidence="1">Multi-pass membrane protein</topology>
    </subcellularLocation>
</comment>
<dbReference type="InterPro" id="IPR000182">
    <property type="entry name" value="GNAT_dom"/>
</dbReference>
<feature type="transmembrane region" description="Helical" evidence="6">
    <location>
        <begin position="157"/>
        <end position="173"/>
    </location>
</feature>
<name>A0A4Q2K697_9ACTN</name>
<dbReference type="InterPro" id="IPR037185">
    <property type="entry name" value="EmrE-like"/>
</dbReference>
<dbReference type="GO" id="GO:0016747">
    <property type="term" value="F:acyltransferase activity, transferring groups other than amino-acyl groups"/>
    <property type="evidence" value="ECO:0007669"/>
    <property type="project" value="InterPro"/>
</dbReference>
<dbReference type="PANTHER" id="PTHR32322:SF2">
    <property type="entry name" value="EAMA DOMAIN-CONTAINING PROTEIN"/>
    <property type="match status" value="1"/>
</dbReference>
<dbReference type="GO" id="GO:0016020">
    <property type="term" value="C:membrane"/>
    <property type="evidence" value="ECO:0007669"/>
    <property type="project" value="UniProtKB-SubCell"/>
</dbReference>
<feature type="transmembrane region" description="Helical" evidence="6">
    <location>
        <begin position="32"/>
        <end position="54"/>
    </location>
</feature>
<gene>
    <name evidence="8" type="ORF">ET524_00195</name>
</gene>
<comment type="caution">
    <text evidence="8">The sequence shown here is derived from an EMBL/GenBank/DDBJ whole genome shotgun (WGS) entry which is preliminary data.</text>
</comment>
<keyword evidence="5 6" id="KW-0472">Membrane</keyword>
<dbReference type="PANTHER" id="PTHR32322">
    <property type="entry name" value="INNER MEMBRANE TRANSPORTER"/>
    <property type="match status" value="1"/>
</dbReference>
<feature type="domain" description="N-acetyltransferase" evidence="7">
    <location>
        <begin position="328"/>
        <end position="507"/>
    </location>
</feature>
<evidence type="ECO:0000256" key="3">
    <source>
        <dbReference type="ARBA" id="ARBA00022692"/>
    </source>
</evidence>
<dbReference type="EMBL" id="SDPW01000001">
    <property type="protein sequence ID" value="RXZ55032.1"/>
    <property type="molecule type" value="Genomic_DNA"/>
</dbReference>
<dbReference type="PROSITE" id="PS51186">
    <property type="entry name" value="GNAT"/>
    <property type="match status" value="1"/>
</dbReference>
<dbReference type="InterPro" id="IPR016181">
    <property type="entry name" value="Acyl_CoA_acyltransferase"/>
</dbReference>
<evidence type="ECO:0000256" key="5">
    <source>
        <dbReference type="ARBA" id="ARBA00023136"/>
    </source>
</evidence>
<protein>
    <submittedName>
        <fullName evidence="8">GNAT family N-acetyltransferase</fullName>
    </submittedName>
</protein>
<feature type="transmembrane region" description="Helical" evidence="6">
    <location>
        <begin position="185"/>
        <end position="205"/>
    </location>
</feature>
<feature type="transmembrane region" description="Helical" evidence="6">
    <location>
        <begin position="66"/>
        <end position="88"/>
    </location>
</feature>
<dbReference type="Pfam" id="PF00892">
    <property type="entry name" value="EamA"/>
    <property type="match status" value="2"/>
</dbReference>
<accession>A0A4Q2K697</accession>
<evidence type="ECO:0000313" key="9">
    <source>
        <dbReference type="Proteomes" id="UP000293345"/>
    </source>
</evidence>
<feature type="transmembrane region" description="Helical" evidence="6">
    <location>
        <begin position="271"/>
        <end position="288"/>
    </location>
</feature>
<evidence type="ECO:0000259" key="7">
    <source>
        <dbReference type="PROSITE" id="PS51186"/>
    </source>
</evidence>
<dbReference type="Gene3D" id="3.40.630.30">
    <property type="match status" value="1"/>
</dbReference>
<keyword evidence="8" id="KW-0808">Transferase</keyword>
<dbReference type="InterPro" id="IPR050638">
    <property type="entry name" value="AA-Vitamin_Transporters"/>
</dbReference>
<evidence type="ECO:0000256" key="2">
    <source>
        <dbReference type="ARBA" id="ARBA00007362"/>
    </source>
</evidence>
<feature type="transmembrane region" description="Helical" evidence="6">
    <location>
        <begin position="128"/>
        <end position="145"/>
    </location>
</feature>
<proteinExistence type="inferred from homology"/>
<organism evidence="8 9">
    <name type="scientific">Senegalimassilia faecalis</name>
    <dbReference type="NCBI Taxonomy" id="2509433"/>
    <lineage>
        <taxon>Bacteria</taxon>
        <taxon>Bacillati</taxon>
        <taxon>Actinomycetota</taxon>
        <taxon>Coriobacteriia</taxon>
        <taxon>Coriobacteriales</taxon>
        <taxon>Coriobacteriaceae</taxon>
        <taxon>Senegalimassilia</taxon>
    </lineage>
</organism>
<keyword evidence="9" id="KW-1185">Reference proteome</keyword>
<comment type="similarity">
    <text evidence="2">Belongs to the EamA transporter family.</text>
</comment>
<keyword evidence="4 6" id="KW-1133">Transmembrane helix</keyword>
<feature type="transmembrane region" description="Helical" evidence="6">
    <location>
        <begin position="246"/>
        <end position="265"/>
    </location>
</feature>
<keyword evidence="3 6" id="KW-0812">Transmembrane</keyword>
<feature type="transmembrane region" description="Helical" evidence="6">
    <location>
        <begin position="211"/>
        <end position="234"/>
    </location>
</feature>
<evidence type="ECO:0000256" key="4">
    <source>
        <dbReference type="ARBA" id="ARBA00022989"/>
    </source>
</evidence>
<dbReference type="OrthoDB" id="9810818at2"/>
<dbReference type="SUPFAM" id="SSF103481">
    <property type="entry name" value="Multidrug resistance efflux transporter EmrE"/>
    <property type="match status" value="2"/>
</dbReference>
<sequence length="507" mass="55176">MMRGVVFALIGAVCWGFSGTCAQLLMNQYGAPSDWITCVRMLLSAVFFLGVAIVKDWRALAALFRDVRSVIGIAVFAVFGIVLCQMSYLNVIHYTSAGVGTTLEQLGLVLIMLWTCLRKHRLPNVREVLGLVLALFGLVLIATQGDISRLAVSQEGLFWGMMSAVALALYTLMPVKVLAKWGSMLVTGFAMLFGGVALTPVVQPWNVPMELSAGAFGAFAAIVLVGTCAAYMLYLQGVNDCGPVKAGLLCAAEPVSAMVLAVVWLRDPVSAWDIAGCICILLMIVMVTELKPKAVPAPVAADVAGVEAPAYVQDPPVFAGRASVLGYYKSRPATMDDFKRVQTLLDEAHETYAQLGIDEGKYKKYPSARRLTHSIKNGTTHVVENALGQLIAVYAVSFAPDKNYARGIHGAWLTDTAAEPQKYAELHWVAVDRPARRRGVGSFILDRAAHIARDGGRASIRADIYPENEPMRWLLEKRGYKFCGTLMVKDTFGREKPRSAYELVFRA</sequence>
<reference evidence="8 9" key="1">
    <citation type="submission" date="2019-01" db="EMBL/GenBank/DDBJ databases">
        <title>Senegalimassilia sp. nov. KGMB04484 isolated human feces.</title>
        <authorList>
            <person name="Han K.-I."/>
            <person name="Kim J.-S."/>
            <person name="Lee K.C."/>
            <person name="Suh M.K."/>
            <person name="Eom M.K."/>
            <person name="Lee J.H."/>
            <person name="Park S.-H."/>
            <person name="Kang S.W."/>
            <person name="Park J.-E."/>
            <person name="Oh B.S."/>
            <person name="Yu S.Y."/>
            <person name="Choi S.-H."/>
            <person name="Lee D.H."/>
            <person name="Yoon H."/>
            <person name="Kim B.-Y."/>
            <person name="Lee J.H."/>
            <person name="Lee J.-S."/>
        </authorList>
    </citation>
    <scope>NUCLEOTIDE SEQUENCE [LARGE SCALE GENOMIC DNA]</scope>
    <source>
        <strain evidence="8 9">KGMB04484</strain>
    </source>
</reference>
<dbReference type="InterPro" id="IPR000620">
    <property type="entry name" value="EamA_dom"/>
</dbReference>
<evidence type="ECO:0000313" key="8">
    <source>
        <dbReference type="EMBL" id="RXZ55032.1"/>
    </source>
</evidence>
<dbReference type="Pfam" id="PF00583">
    <property type="entry name" value="Acetyltransf_1"/>
    <property type="match status" value="1"/>
</dbReference>